<dbReference type="Proteomes" id="UP000797356">
    <property type="component" value="Chromosome 11"/>
</dbReference>
<evidence type="ECO:0000256" key="1">
    <source>
        <dbReference type="SAM" id="MobiDB-lite"/>
    </source>
</evidence>
<evidence type="ECO:0000313" key="2">
    <source>
        <dbReference type="EMBL" id="KAG1363586.1"/>
    </source>
</evidence>
<sequence>MTLEEPNCLAKKIKFLKRKGSSIGEPPKKARTRESSQAVPIQAMPGPEPTTTASSSILPDEVTILLPPTQEETIEGQKKKKAIRKKAGRVVGNSRGKSSNQK</sequence>
<feature type="region of interest" description="Disordered" evidence="1">
    <location>
        <begin position="68"/>
        <end position="102"/>
    </location>
</feature>
<evidence type="ECO:0000313" key="3">
    <source>
        <dbReference type="Proteomes" id="UP000797356"/>
    </source>
</evidence>
<organism evidence="2 3">
    <name type="scientific">Cocos nucifera</name>
    <name type="common">Coconut palm</name>
    <dbReference type="NCBI Taxonomy" id="13894"/>
    <lineage>
        <taxon>Eukaryota</taxon>
        <taxon>Viridiplantae</taxon>
        <taxon>Streptophyta</taxon>
        <taxon>Embryophyta</taxon>
        <taxon>Tracheophyta</taxon>
        <taxon>Spermatophyta</taxon>
        <taxon>Magnoliopsida</taxon>
        <taxon>Liliopsida</taxon>
        <taxon>Arecaceae</taxon>
        <taxon>Arecoideae</taxon>
        <taxon>Cocoseae</taxon>
        <taxon>Attaleinae</taxon>
        <taxon>Cocos</taxon>
    </lineage>
</organism>
<name>A0A8K0INN4_COCNU</name>
<gene>
    <name evidence="2" type="ORF">COCNU_11G004130</name>
</gene>
<feature type="compositionally biased region" description="Basic residues" evidence="1">
    <location>
        <begin position="78"/>
        <end position="88"/>
    </location>
</feature>
<dbReference type="AlphaFoldDB" id="A0A8K0INN4"/>
<comment type="caution">
    <text evidence="2">The sequence shown here is derived from an EMBL/GenBank/DDBJ whole genome shotgun (WGS) entry which is preliminary data.</text>
</comment>
<keyword evidence="3" id="KW-1185">Reference proteome</keyword>
<proteinExistence type="predicted"/>
<dbReference type="EMBL" id="CM017882">
    <property type="protein sequence ID" value="KAG1363586.1"/>
    <property type="molecule type" value="Genomic_DNA"/>
</dbReference>
<reference evidence="2" key="2">
    <citation type="submission" date="2019-07" db="EMBL/GenBank/DDBJ databases">
        <authorList>
            <person name="Yang Y."/>
            <person name="Bocs S."/>
            <person name="Baudouin L."/>
        </authorList>
    </citation>
    <scope>NUCLEOTIDE SEQUENCE</scope>
    <source>
        <tissue evidence="2">Spear leaf of Hainan Tall coconut</tissue>
    </source>
</reference>
<feature type="region of interest" description="Disordered" evidence="1">
    <location>
        <begin position="19"/>
        <end position="55"/>
    </location>
</feature>
<accession>A0A8K0INN4</accession>
<reference evidence="2" key="1">
    <citation type="journal article" date="2017" name="Gigascience">
        <title>The genome draft of coconut (Cocos nucifera).</title>
        <authorList>
            <person name="Xiao Y."/>
            <person name="Xu P."/>
            <person name="Fan H."/>
            <person name="Baudouin L."/>
            <person name="Xia W."/>
            <person name="Bocs S."/>
            <person name="Xu J."/>
            <person name="Li Q."/>
            <person name="Guo A."/>
            <person name="Zhou L."/>
            <person name="Li J."/>
            <person name="Wu Y."/>
            <person name="Ma Z."/>
            <person name="Armero A."/>
            <person name="Issali A.E."/>
            <person name="Liu N."/>
            <person name="Peng M."/>
            <person name="Yang Y."/>
        </authorList>
    </citation>
    <scope>NUCLEOTIDE SEQUENCE</scope>
    <source>
        <tissue evidence="2">Spear leaf of Hainan Tall coconut</tissue>
    </source>
</reference>
<protein>
    <submittedName>
        <fullName evidence="2">Uncharacterized protein</fullName>
    </submittedName>
</protein>